<evidence type="ECO:0000313" key="15">
    <source>
        <dbReference type="Proteomes" id="UP000014216"/>
    </source>
</evidence>
<evidence type="ECO:0000256" key="8">
    <source>
        <dbReference type="ARBA" id="ARBA00022989"/>
    </source>
</evidence>
<dbReference type="SUPFAM" id="SSF158472">
    <property type="entry name" value="HAMP domain-like"/>
    <property type="match status" value="1"/>
</dbReference>
<keyword evidence="7 14" id="KW-0418">Kinase</keyword>
<dbReference type="GO" id="GO:0005886">
    <property type="term" value="C:plasma membrane"/>
    <property type="evidence" value="ECO:0007669"/>
    <property type="project" value="TreeGrafter"/>
</dbReference>
<keyword evidence="4" id="KW-0597">Phosphoprotein</keyword>
<evidence type="ECO:0000256" key="3">
    <source>
        <dbReference type="ARBA" id="ARBA00012438"/>
    </source>
</evidence>
<evidence type="ECO:0000259" key="13">
    <source>
        <dbReference type="PROSITE" id="PS50885"/>
    </source>
</evidence>
<keyword evidence="6 11" id="KW-0812">Transmembrane</keyword>
<dbReference type="EC" id="2.7.13.3" evidence="3"/>
<evidence type="ECO:0000256" key="10">
    <source>
        <dbReference type="ARBA" id="ARBA00023136"/>
    </source>
</evidence>
<keyword evidence="5" id="KW-0808">Transferase</keyword>
<evidence type="ECO:0000259" key="12">
    <source>
        <dbReference type="PROSITE" id="PS50109"/>
    </source>
</evidence>
<dbReference type="PANTHER" id="PTHR45436">
    <property type="entry name" value="SENSOR HISTIDINE KINASE YKOH"/>
    <property type="match status" value="1"/>
</dbReference>
<keyword evidence="15" id="KW-1185">Reference proteome</keyword>
<comment type="catalytic activity">
    <reaction evidence="1">
        <text>ATP + protein L-histidine = ADP + protein N-phospho-L-histidine.</text>
        <dbReference type="EC" id="2.7.13.3"/>
    </reaction>
</comment>
<organism evidence="14 15">
    <name type="scientific">Desulfotignum phosphitoxidans DSM 13687</name>
    <dbReference type="NCBI Taxonomy" id="1286635"/>
    <lineage>
        <taxon>Bacteria</taxon>
        <taxon>Pseudomonadati</taxon>
        <taxon>Thermodesulfobacteriota</taxon>
        <taxon>Desulfobacteria</taxon>
        <taxon>Desulfobacterales</taxon>
        <taxon>Desulfobacteraceae</taxon>
        <taxon>Desulfotignum</taxon>
    </lineage>
</organism>
<evidence type="ECO:0000256" key="6">
    <source>
        <dbReference type="ARBA" id="ARBA00022692"/>
    </source>
</evidence>
<evidence type="ECO:0000256" key="2">
    <source>
        <dbReference type="ARBA" id="ARBA00004370"/>
    </source>
</evidence>
<evidence type="ECO:0000256" key="5">
    <source>
        <dbReference type="ARBA" id="ARBA00022679"/>
    </source>
</evidence>
<dbReference type="OrthoDB" id="9781147at2"/>
<comment type="subcellular location">
    <subcellularLocation>
        <location evidence="2">Membrane</location>
    </subcellularLocation>
</comment>
<feature type="domain" description="Histidine kinase" evidence="12">
    <location>
        <begin position="260"/>
        <end position="466"/>
    </location>
</feature>
<dbReference type="InterPro" id="IPR003661">
    <property type="entry name" value="HisK_dim/P_dom"/>
</dbReference>
<dbReference type="InterPro" id="IPR036097">
    <property type="entry name" value="HisK_dim/P_sf"/>
</dbReference>
<accession>S0G6N1</accession>
<keyword evidence="9" id="KW-0902">Two-component regulatory system</keyword>
<dbReference type="CDD" id="cd06225">
    <property type="entry name" value="HAMP"/>
    <property type="match status" value="1"/>
</dbReference>
<dbReference type="PROSITE" id="PS50109">
    <property type="entry name" value="HIS_KIN"/>
    <property type="match status" value="1"/>
</dbReference>
<keyword evidence="8 11" id="KW-1133">Transmembrane helix</keyword>
<dbReference type="SUPFAM" id="SSF55874">
    <property type="entry name" value="ATPase domain of HSP90 chaperone/DNA topoisomerase II/histidine kinase"/>
    <property type="match status" value="1"/>
</dbReference>
<dbReference type="InterPro" id="IPR050428">
    <property type="entry name" value="TCS_sensor_his_kinase"/>
</dbReference>
<dbReference type="InterPro" id="IPR005467">
    <property type="entry name" value="His_kinase_dom"/>
</dbReference>
<dbReference type="CDD" id="cd00075">
    <property type="entry name" value="HATPase"/>
    <property type="match status" value="1"/>
</dbReference>
<reference evidence="14 15" key="1">
    <citation type="journal article" date="2013" name="Genome Announc.">
        <title>Draft Genome Sequence of Desulfotignum phosphitoxidans DSM 13687 Strain FiPS-3.</title>
        <authorList>
            <person name="Poehlein A."/>
            <person name="Daniel R."/>
            <person name="Simeonova D.D."/>
        </authorList>
    </citation>
    <scope>NUCLEOTIDE SEQUENCE [LARGE SCALE GENOMIC DNA]</scope>
    <source>
        <strain evidence="14 15">DSM 13687</strain>
    </source>
</reference>
<keyword evidence="10 11" id="KW-0472">Membrane</keyword>
<dbReference type="Proteomes" id="UP000014216">
    <property type="component" value="Unassembled WGS sequence"/>
</dbReference>
<name>S0G6N1_9BACT</name>
<dbReference type="EMBL" id="APJX01000002">
    <property type="protein sequence ID" value="EMS80467.1"/>
    <property type="molecule type" value="Genomic_DNA"/>
</dbReference>
<evidence type="ECO:0000313" key="14">
    <source>
        <dbReference type="EMBL" id="EMS80467.1"/>
    </source>
</evidence>
<dbReference type="Pfam" id="PF00672">
    <property type="entry name" value="HAMP"/>
    <property type="match status" value="1"/>
</dbReference>
<gene>
    <name evidence="14" type="primary">atoS1</name>
    <name evidence="14" type="ORF">Dpo_2c01560</name>
</gene>
<dbReference type="RefSeq" id="WP_006964727.1">
    <property type="nucleotide sequence ID" value="NZ_APJX01000002.1"/>
</dbReference>
<dbReference type="Gene3D" id="1.10.287.130">
    <property type="match status" value="1"/>
</dbReference>
<dbReference type="SUPFAM" id="SSF47384">
    <property type="entry name" value="Homodimeric domain of signal transducing histidine kinase"/>
    <property type="match status" value="1"/>
</dbReference>
<evidence type="ECO:0000256" key="4">
    <source>
        <dbReference type="ARBA" id="ARBA00022553"/>
    </source>
</evidence>
<dbReference type="PANTHER" id="PTHR45436:SF5">
    <property type="entry name" value="SENSOR HISTIDINE KINASE TRCS"/>
    <property type="match status" value="1"/>
</dbReference>
<dbReference type="PROSITE" id="PS50885">
    <property type="entry name" value="HAMP"/>
    <property type="match status" value="1"/>
</dbReference>
<dbReference type="InterPro" id="IPR003594">
    <property type="entry name" value="HATPase_dom"/>
</dbReference>
<dbReference type="Gene3D" id="3.30.565.10">
    <property type="entry name" value="Histidine kinase-like ATPase, C-terminal domain"/>
    <property type="match status" value="1"/>
</dbReference>
<sequence>MSRVFPRHIGIHIRLMCAAVLLISATTLTLGYLGVNIIHQFVTQRFNQRIEFMTQYLALNSELGILIDEQNLLQGLAGNMLKEDDIAGVDILDHDGRILVAAARDMAGPFDRVEKKVYLSETDESPAWAGQMTGGRSNGYIGRVVVTYSTRGIQELVNRMTHRFVYIALALTLLAGGLFYVMSRTLVAPLVGLAETARKVSSGNRSVRAAPGNTPEIGRLADAFNDMLDSLAEGRRTLVQTYEKMTRQETLAEVGKFSMMIAHEVKNPLGIIKSSLEMMKSDLDIPPDNILMAYAEEEIVRLNTLIESFLMFSRPAKPRFEQVDLNQLMEQVIMGFEIQYDASDLVLDCRIPDTPFMAEADFDLLSRGIGNLVRNACEANGGKGTVTIHVREKHRKWVLTVSDQGRGIKPEDRHRIFEPFFTTKATGTGLGLAFADQVVKAHGGSIRVDADFKGGARFSVTLFANTLAQKMAEQSPPGDPKQVT</sequence>
<feature type="transmembrane region" description="Helical" evidence="11">
    <location>
        <begin position="12"/>
        <end position="35"/>
    </location>
</feature>
<evidence type="ECO:0000256" key="11">
    <source>
        <dbReference type="SAM" id="Phobius"/>
    </source>
</evidence>
<dbReference type="CDD" id="cd00082">
    <property type="entry name" value="HisKA"/>
    <property type="match status" value="1"/>
</dbReference>
<protein>
    <recommendedName>
        <fullName evidence="3">histidine kinase</fullName>
        <ecNumber evidence="3">2.7.13.3</ecNumber>
    </recommendedName>
</protein>
<dbReference type="Pfam" id="PF00512">
    <property type="entry name" value="HisKA"/>
    <property type="match status" value="1"/>
</dbReference>
<dbReference type="SMART" id="SM00387">
    <property type="entry name" value="HATPase_c"/>
    <property type="match status" value="1"/>
</dbReference>
<evidence type="ECO:0000256" key="1">
    <source>
        <dbReference type="ARBA" id="ARBA00000085"/>
    </source>
</evidence>
<dbReference type="GO" id="GO:0000155">
    <property type="term" value="F:phosphorelay sensor kinase activity"/>
    <property type="evidence" value="ECO:0007669"/>
    <property type="project" value="InterPro"/>
</dbReference>
<dbReference type="InterPro" id="IPR036890">
    <property type="entry name" value="HATPase_C_sf"/>
</dbReference>
<proteinExistence type="predicted"/>
<evidence type="ECO:0000256" key="9">
    <source>
        <dbReference type="ARBA" id="ARBA00023012"/>
    </source>
</evidence>
<dbReference type="Pfam" id="PF02518">
    <property type="entry name" value="HATPase_c"/>
    <property type="match status" value="1"/>
</dbReference>
<dbReference type="AlphaFoldDB" id="S0G6N1"/>
<feature type="domain" description="HAMP" evidence="13">
    <location>
        <begin position="184"/>
        <end position="236"/>
    </location>
</feature>
<comment type="caution">
    <text evidence="14">The sequence shown here is derived from an EMBL/GenBank/DDBJ whole genome shotgun (WGS) entry which is preliminary data.</text>
</comment>
<dbReference type="SMART" id="SM00304">
    <property type="entry name" value="HAMP"/>
    <property type="match status" value="1"/>
</dbReference>
<dbReference type="PRINTS" id="PR00344">
    <property type="entry name" value="BCTRLSENSOR"/>
</dbReference>
<feature type="transmembrane region" description="Helical" evidence="11">
    <location>
        <begin position="164"/>
        <end position="182"/>
    </location>
</feature>
<evidence type="ECO:0000256" key="7">
    <source>
        <dbReference type="ARBA" id="ARBA00022777"/>
    </source>
</evidence>
<dbReference type="Gene3D" id="6.10.340.10">
    <property type="match status" value="1"/>
</dbReference>
<dbReference type="InterPro" id="IPR003660">
    <property type="entry name" value="HAMP_dom"/>
</dbReference>
<dbReference type="SMART" id="SM00388">
    <property type="entry name" value="HisKA"/>
    <property type="match status" value="1"/>
</dbReference>
<dbReference type="InterPro" id="IPR004358">
    <property type="entry name" value="Sig_transdc_His_kin-like_C"/>
</dbReference>